<comment type="caution">
    <text evidence="2">The sequence shown here is derived from an EMBL/GenBank/DDBJ whole genome shotgun (WGS) entry which is preliminary data.</text>
</comment>
<evidence type="ECO:0000313" key="2">
    <source>
        <dbReference type="EMBL" id="MDT0431809.1"/>
    </source>
</evidence>
<feature type="region of interest" description="Disordered" evidence="1">
    <location>
        <begin position="91"/>
        <end position="111"/>
    </location>
</feature>
<proteinExistence type="predicted"/>
<dbReference type="EMBL" id="JAVREX010000017">
    <property type="protein sequence ID" value="MDT0431809.1"/>
    <property type="molecule type" value="Genomic_DNA"/>
</dbReference>
<accession>A0ABU2RV80</accession>
<protein>
    <submittedName>
        <fullName evidence="2">Uncharacterized protein</fullName>
    </submittedName>
</protein>
<keyword evidence="3" id="KW-1185">Reference proteome</keyword>
<feature type="compositionally biased region" description="Low complexity" evidence="1">
    <location>
        <begin position="95"/>
        <end position="104"/>
    </location>
</feature>
<reference evidence="3" key="1">
    <citation type="submission" date="2023-07" db="EMBL/GenBank/DDBJ databases">
        <title>30 novel species of actinomycetes from the DSMZ collection.</title>
        <authorList>
            <person name="Nouioui I."/>
        </authorList>
    </citation>
    <scope>NUCLEOTIDE SEQUENCE [LARGE SCALE GENOMIC DNA]</scope>
    <source>
        <strain evidence="3">DSM 41770</strain>
    </source>
</reference>
<evidence type="ECO:0000313" key="3">
    <source>
        <dbReference type="Proteomes" id="UP001183777"/>
    </source>
</evidence>
<dbReference type="RefSeq" id="WP_311660850.1">
    <property type="nucleotide sequence ID" value="NZ_JAVREX010000017.1"/>
</dbReference>
<gene>
    <name evidence="2" type="ORF">RM649_29760</name>
</gene>
<sequence length="280" mass="30429">MRSHLDLAAEDLAVNVLVGECLKRFGLEPANKPNTSFFGPTSLLERRYGLLDQKRAADYGYWMPAPATDGGQKEISADETIVTYGVVDADDSGAPDDSSSAPASFKGKPIPKEGCIGEAQRTLSGDENMTSAVYGEHIAWANDLQVKSFFESRGEPKVHAAEATWSSCMKDHGYSFPADVFAAVNSLEKTRERPRAGSDETELAVADTGCRRTSDIAALWYEADARYQAAETARNAAKWADSTRFARTVRSNVASVLEKHRIGAPFLPAIRGDMDWSPPS</sequence>
<dbReference type="Proteomes" id="UP001183777">
    <property type="component" value="Unassembled WGS sequence"/>
</dbReference>
<name>A0ABU2RV80_9ACTN</name>
<evidence type="ECO:0000256" key="1">
    <source>
        <dbReference type="SAM" id="MobiDB-lite"/>
    </source>
</evidence>
<organism evidence="2 3">
    <name type="scientific">Streptomyces salyersiae</name>
    <dbReference type="NCBI Taxonomy" id="3075530"/>
    <lineage>
        <taxon>Bacteria</taxon>
        <taxon>Bacillati</taxon>
        <taxon>Actinomycetota</taxon>
        <taxon>Actinomycetes</taxon>
        <taxon>Kitasatosporales</taxon>
        <taxon>Streptomycetaceae</taxon>
        <taxon>Streptomyces</taxon>
    </lineage>
</organism>